<sequence length="397" mass="42353">MTRSELRATFSLASIFGLRMLGLFMVVPVFAQEAVRYPGGDNTSLIGLALGIYGLTQAALQFVYGMASDRWGRKPVIVAGLLVFAAGSMVAAVAPSLLWVTVGRALQGAGAVSAAVTALLADQTRDGVRTKSMALLGVSMGLTFALSLVVAPLLAAWAGLVGIFAITSALALLGIAAVIWWVPAEPAQQISRQDGRVLVVLRRPDLLRLNYGAFVLHGVQLAMWLAVPTLLVQAGWPQAQHWQVYLPVLVGSFVVMGGSLFQLEKRGYVRAAVLVSVALMTFVQLGFWWQIGRQPSIYMLSALLFLFFYGFNVLEASLPSMVSRLAPLPNRGAALGIYNTLQSLGFFAGGSLGGWAMQWGGAQTLFAGCGALMLIWLLLAWPMKIPADTPLQTLAKA</sequence>
<protein>
    <submittedName>
        <fullName evidence="9">Major Facilitator Superfamily protein</fullName>
    </submittedName>
</protein>
<evidence type="ECO:0000256" key="2">
    <source>
        <dbReference type="ARBA" id="ARBA00022448"/>
    </source>
</evidence>
<dbReference type="Gene3D" id="1.20.1250.20">
    <property type="entry name" value="MFS general substrate transporter like domains"/>
    <property type="match status" value="1"/>
</dbReference>
<dbReference type="EMBL" id="MSYM01000007">
    <property type="protein sequence ID" value="OLP07618.1"/>
    <property type="molecule type" value="Genomic_DNA"/>
</dbReference>
<feature type="transmembrane region" description="Helical" evidence="7">
    <location>
        <begin position="76"/>
        <end position="99"/>
    </location>
</feature>
<evidence type="ECO:0000256" key="5">
    <source>
        <dbReference type="ARBA" id="ARBA00022989"/>
    </source>
</evidence>
<accession>A0A1Q8YHS4</accession>
<comment type="caution">
    <text evidence="9">The sequence shown here is derived from an EMBL/GenBank/DDBJ whole genome shotgun (WGS) entry which is preliminary data.</text>
</comment>
<feature type="transmembrane region" description="Helical" evidence="7">
    <location>
        <begin position="362"/>
        <end position="381"/>
    </location>
</feature>
<proteinExistence type="predicted"/>
<feature type="transmembrane region" description="Helical" evidence="7">
    <location>
        <begin position="268"/>
        <end position="291"/>
    </location>
</feature>
<organism evidence="9 10">
    <name type="scientific">Rhodoferax antarcticus ANT.BR</name>
    <dbReference type="NCBI Taxonomy" id="1111071"/>
    <lineage>
        <taxon>Bacteria</taxon>
        <taxon>Pseudomonadati</taxon>
        <taxon>Pseudomonadota</taxon>
        <taxon>Betaproteobacteria</taxon>
        <taxon>Burkholderiales</taxon>
        <taxon>Comamonadaceae</taxon>
        <taxon>Rhodoferax</taxon>
    </lineage>
</organism>
<dbReference type="InterPro" id="IPR020846">
    <property type="entry name" value="MFS_dom"/>
</dbReference>
<feature type="transmembrane region" description="Helical" evidence="7">
    <location>
        <begin position="12"/>
        <end position="31"/>
    </location>
</feature>
<feature type="transmembrane region" description="Helical" evidence="7">
    <location>
        <begin position="105"/>
        <end position="121"/>
    </location>
</feature>
<dbReference type="GO" id="GO:0022857">
    <property type="term" value="F:transmembrane transporter activity"/>
    <property type="evidence" value="ECO:0007669"/>
    <property type="project" value="InterPro"/>
</dbReference>
<keyword evidence="10" id="KW-1185">Reference proteome</keyword>
<feature type="transmembrane region" description="Helical" evidence="7">
    <location>
        <begin position="160"/>
        <end position="182"/>
    </location>
</feature>
<dbReference type="STRING" id="81479.RA876_17535"/>
<dbReference type="PROSITE" id="PS50850">
    <property type="entry name" value="MFS"/>
    <property type="match status" value="1"/>
</dbReference>
<dbReference type="InterPro" id="IPR011701">
    <property type="entry name" value="MFS"/>
</dbReference>
<keyword evidence="2" id="KW-0813">Transport</keyword>
<name>A0A1Q8YHS4_9BURK</name>
<feature type="transmembrane region" description="Helical" evidence="7">
    <location>
        <begin position="242"/>
        <end position="261"/>
    </location>
</feature>
<dbReference type="CDD" id="cd17472">
    <property type="entry name" value="MFS_YajR_like"/>
    <property type="match status" value="1"/>
</dbReference>
<feature type="transmembrane region" description="Helical" evidence="7">
    <location>
        <begin position="43"/>
        <end position="64"/>
    </location>
</feature>
<evidence type="ECO:0000256" key="7">
    <source>
        <dbReference type="SAM" id="Phobius"/>
    </source>
</evidence>
<evidence type="ECO:0000256" key="1">
    <source>
        <dbReference type="ARBA" id="ARBA00004651"/>
    </source>
</evidence>
<dbReference type="Pfam" id="PF07690">
    <property type="entry name" value="MFS_1"/>
    <property type="match status" value="1"/>
</dbReference>
<feature type="domain" description="Major facilitator superfamily (MFS) profile" evidence="8">
    <location>
        <begin position="10"/>
        <end position="388"/>
    </location>
</feature>
<evidence type="ECO:0000313" key="9">
    <source>
        <dbReference type="EMBL" id="OLP07618.1"/>
    </source>
</evidence>
<feature type="transmembrane region" description="Helical" evidence="7">
    <location>
        <begin position="335"/>
        <end position="356"/>
    </location>
</feature>
<dbReference type="AlphaFoldDB" id="A0A1Q8YHS4"/>
<keyword evidence="3" id="KW-1003">Cell membrane</keyword>
<evidence type="ECO:0000313" key="10">
    <source>
        <dbReference type="Proteomes" id="UP000185911"/>
    </source>
</evidence>
<reference evidence="9 10" key="1">
    <citation type="submission" date="2017-01" db="EMBL/GenBank/DDBJ databases">
        <title>Genome sequence of Rhodoferax antarcticus ANT.BR, a psychrophilic purple nonsulfur bacterium from an Antarctic microbial mat.</title>
        <authorList>
            <person name="Baker J."/>
            <person name="Riester C."/>
            <person name="Skinner B."/>
            <person name="Newell A."/>
            <person name="Swingley W."/>
            <person name="Madigan M."/>
            <person name="Jung D."/>
            <person name="Asao M."/>
            <person name="Chen M."/>
            <person name="Loughlin P."/>
            <person name="Pan H."/>
            <person name="Lin S."/>
            <person name="Li N."/>
            <person name="Shaw J."/>
            <person name="Prado M."/>
            <person name="Sherman C."/>
            <person name="Li X."/>
            <person name="Tang J."/>
            <person name="Blankenship R."/>
            <person name="Zhao T."/>
            <person name="Touchman J."/>
            <person name="Sattley M."/>
        </authorList>
    </citation>
    <scope>NUCLEOTIDE SEQUENCE [LARGE SCALE GENOMIC DNA]</scope>
    <source>
        <strain evidence="9 10">ANT.BR</strain>
    </source>
</reference>
<gene>
    <name evidence="9" type="ORF">BLL52_0714</name>
</gene>
<dbReference type="RefSeq" id="WP_075585304.1">
    <property type="nucleotide sequence ID" value="NZ_MSYM01000007.1"/>
</dbReference>
<dbReference type="InterPro" id="IPR036259">
    <property type="entry name" value="MFS_trans_sf"/>
</dbReference>
<dbReference type="Proteomes" id="UP000185911">
    <property type="component" value="Unassembled WGS sequence"/>
</dbReference>
<feature type="transmembrane region" description="Helical" evidence="7">
    <location>
        <begin position="211"/>
        <end position="236"/>
    </location>
</feature>
<keyword evidence="6 7" id="KW-0472">Membrane</keyword>
<dbReference type="InterPro" id="IPR050171">
    <property type="entry name" value="MFS_Transporters"/>
</dbReference>
<evidence type="ECO:0000256" key="3">
    <source>
        <dbReference type="ARBA" id="ARBA00022475"/>
    </source>
</evidence>
<evidence type="ECO:0000256" key="6">
    <source>
        <dbReference type="ARBA" id="ARBA00023136"/>
    </source>
</evidence>
<keyword evidence="5 7" id="KW-1133">Transmembrane helix</keyword>
<dbReference type="PANTHER" id="PTHR23517:SF2">
    <property type="entry name" value="MULTIDRUG RESISTANCE PROTEIN MDTH"/>
    <property type="match status" value="1"/>
</dbReference>
<evidence type="ECO:0000256" key="4">
    <source>
        <dbReference type="ARBA" id="ARBA00022692"/>
    </source>
</evidence>
<dbReference type="SUPFAM" id="SSF103473">
    <property type="entry name" value="MFS general substrate transporter"/>
    <property type="match status" value="1"/>
</dbReference>
<comment type="subcellular location">
    <subcellularLocation>
        <location evidence="1">Cell membrane</location>
        <topology evidence="1">Multi-pass membrane protein</topology>
    </subcellularLocation>
</comment>
<dbReference type="PANTHER" id="PTHR23517">
    <property type="entry name" value="RESISTANCE PROTEIN MDTM, PUTATIVE-RELATED-RELATED"/>
    <property type="match status" value="1"/>
</dbReference>
<dbReference type="GO" id="GO:0005886">
    <property type="term" value="C:plasma membrane"/>
    <property type="evidence" value="ECO:0007669"/>
    <property type="project" value="UniProtKB-SubCell"/>
</dbReference>
<keyword evidence="4 7" id="KW-0812">Transmembrane</keyword>
<feature type="transmembrane region" description="Helical" evidence="7">
    <location>
        <begin position="133"/>
        <end position="154"/>
    </location>
</feature>
<evidence type="ECO:0000259" key="8">
    <source>
        <dbReference type="PROSITE" id="PS50850"/>
    </source>
</evidence>
<feature type="transmembrane region" description="Helical" evidence="7">
    <location>
        <begin position="297"/>
        <end position="314"/>
    </location>
</feature>